<proteinExistence type="predicted"/>
<dbReference type="Proteomes" id="UP000642920">
    <property type="component" value="Unassembled WGS sequence"/>
</dbReference>
<evidence type="ECO:0000313" key="2">
    <source>
        <dbReference type="Proteomes" id="UP000642920"/>
    </source>
</evidence>
<comment type="caution">
    <text evidence="1">The sequence shown here is derived from an EMBL/GenBank/DDBJ whole genome shotgun (WGS) entry which is preliminary data.</text>
</comment>
<reference evidence="1" key="1">
    <citation type="submission" date="2021-01" db="EMBL/GenBank/DDBJ databases">
        <title>Marivirga sp. nov., isolated from intertidal surface sediments.</title>
        <authorList>
            <person name="Zhang M."/>
        </authorList>
    </citation>
    <scope>NUCLEOTIDE SEQUENCE</scope>
    <source>
        <strain evidence="1">SM1354</strain>
    </source>
</reference>
<dbReference type="AlphaFoldDB" id="A0A937DFY9"/>
<organism evidence="1 2">
    <name type="scientific">Marivirga atlantica</name>
    <dbReference type="NCBI Taxonomy" id="1548457"/>
    <lineage>
        <taxon>Bacteria</taxon>
        <taxon>Pseudomonadati</taxon>
        <taxon>Bacteroidota</taxon>
        <taxon>Cytophagia</taxon>
        <taxon>Cytophagales</taxon>
        <taxon>Marivirgaceae</taxon>
        <taxon>Marivirga</taxon>
    </lineage>
</organism>
<accession>A0A937DFY9</accession>
<evidence type="ECO:0000313" key="1">
    <source>
        <dbReference type="EMBL" id="MBL0766667.1"/>
    </source>
</evidence>
<gene>
    <name evidence="1" type="ORF">JKP34_15475</name>
</gene>
<dbReference type="RefSeq" id="WP_201923454.1">
    <property type="nucleotide sequence ID" value="NZ_JAERQG010000004.1"/>
</dbReference>
<dbReference type="EMBL" id="JAERQG010000004">
    <property type="protein sequence ID" value="MBL0766667.1"/>
    <property type="molecule type" value="Genomic_DNA"/>
</dbReference>
<name>A0A937DFY9_9BACT</name>
<evidence type="ECO:0008006" key="3">
    <source>
        <dbReference type="Google" id="ProtNLM"/>
    </source>
</evidence>
<protein>
    <recommendedName>
        <fullName evidence="3">DUF4340 domain-containing protein</fullName>
    </recommendedName>
</protein>
<keyword evidence="2" id="KW-1185">Reference proteome</keyword>
<sequence>MTQQRKNIFLLVSLVVLVVLCVVAANYYPYKKTSSITQKDVFAIANPAERLTKVVINGPDVSNTLELKNAAWSVNNKYKLDPAMQQVLMALLERVEVQREISGDLKKEIIQIAADTGIQVQIYADKQQLRDFKVVGNPSQIASYFVNNDKVYQMQLPGYESYVAGMFEVKTLDWRDRTIFNGTWQDIVSLTLECPDGDSLIFKYDKGLIKLQNRANTDSVKVMDYIETYNYFFVDQFLPENHEAVQMVSEFASAGKIRIQALDKNRNLKLDFFSHPNFNAILVKINDREWAGIQKARYNKYFPNSVQFLK</sequence>